<comment type="caution">
    <text evidence="3">The sequence shown here is derived from an EMBL/GenBank/DDBJ whole genome shotgun (WGS) entry which is preliminary data.</text>
</comment>
<name>A0ABR2J3L7_9EUKA</name>
<organism evidence="3 4">
    <name type="scientific">Tritrichomonas musculus</name>
    <dbReference type="NCBI Taxonomy" id="1915356"/>
    <lineage>
        <taxon>Eukaryota</taxon>
        <taxon>Metamonada</taxon>
        <taxon>Parabasalia</taxon>
        <taxon>Tritrichomonadida</taxon>
        <taxon>Tritrichomonadidae</taxon>
        <taxon>Tritrichomonas</taxon>
    </lineage>
</organism>
<gene>
    <name evidence="3" type="ORF">M9Y10_007382</name>
</gene>
<dbReference type="PROSITE" id="PS50021">
    <property type="entry name" value="CH"/>
    <property type="match status" value="2"/>
</dbReference>
<feature type="domain" description="Calponin-homology (CH)" evidence="2">
    <location>
        <begin position="119"/>
        <end position="218"/>
    </location>
</feature>
<dbReference type="Gene3D" id="1.10.418.10">
    <property type="entry name" value="Calponin-like domain"/>
    <property type="match status" value="2"/>
</dbReference>
<sequence>MSLPNIDFEILPLQNKVFSRWISNQLKDNTINNLTDLSNGEKLIKLAASLTKKQPSNKWPHHPKNEIEKIKACNIAINLFKDNGFPSLNITGKEIVNNKQKLFNFVWELILHYSIKRLVNDEKELLHWANSIIKIYPNINAFTPYEISICALLDNFYPEKIHFFSLNINDSKRNANLAINVMKELNISIYIYPDDIIQNKIDEKSLLIQLASLKDGLNNLNKTNETSSIKNNNKEKIADSFKKKYVKNEYQLSQKDCKQNEKNKLKIHLTQSESLSFSIPEIIKPVINYEKKYENRIQKLTFELSRRNTEIELQKEDIATLNREADLFANTLNEKLRELTQLSQSFQNQKGKENVYVKEIDDIDEDEELLAKEYLRTQEENEALNREADLFANKLSSELEENEVVNREADLFANNLEIALCERDSLNREADLFANKLAETLDENKKLKIEISALNREAEYLANELSEKIDEKEAIQNETDLFVNYLSHAFQKNSVLNREAELFSYNLSKKIEENESLSKKNKLLQNELESVSYELTKQIDDNKSITKESEIIANKMNQLRIENSRLKKHSKN</sequence>
<accession>A0ABR2J3L7</accession>
<dbReference type="EMBL" id="JAPFFF010000013">
    <property type="protein sequence ID" value="KAK8871645.1"/>
    <property type="molecule type" value="Genomic_DNA"/>
</dbReference>
<keyword evidence="1" id="KW-0175">Coiled coil</keyword>
<proteinExistence type="predicted"/>
<evidence type="ECO:0000259" key="2">
    <source>
        <dbReference type="PROSITE" id="PS50021"/>
    </source>
</evidence>
<dbReference type="Pfam" id="PF00307">
    <property type="entry name" value="CH"/>
    <property type="match status" value="2"/>
</dbReference>
<keyword evidence="4" id="KW-1185">Reference proteome</keyword>
<feature type="domain" description="Calponin-homology (CH)" evidence="2">
    <location>
        <begin position="12"/>
        <end position="114"/>
    </location>
</feature>
<feature type="coiled-coil region" evidence="1">
    <location>
        <begin position="304"/>
        <end position="478"/>
    </location>
</feature>
<evidence type="ECO:0000256" key="1">
    <source>
        <dbReference type="SAM" id="Coils"/>
    </source>
</evidence>
<protein>
    <recommendedName>
        <fullName evidence="2">Calponin-homology (CH) domain-containing protein</fullName>
    </recommendedName>
</protein>
<dbReference type="InterPro" id="IPR036872">
    <property type="entry name" value="CH_dom_sf"/>
</dbReference>
<dbReference type="Proteomes" id="UP001470230">
    <property type="component" value="Unassembled WGS sequence"/>
</dbReference>
<evidence type="ECO:0000313" key="4">
    <source>
        <dbReference type="Proteomes" id="UP001470230"/>
    </source>
</evidence>
<dbReference type="SUPFAM" id="SSF47576">
    <property type="entry name" value="Calponin-homology domain, CH-domain"/>
    <property type="match status" value="1"/>
</dbReference>
<evidence type="ECO:0000313" key="3">
    <source>
        <dbReference type="EMBL" id="KAK8871645.1"/>
    </source>
</evidence>
<dbReference type="InterPro" id="IPR001715">
    <property type="entry name" value="CH_dom"/>
</dbReference>
<dbReference type="SMART" id="SM00033">
    <property type="entry name" value="CH"/>
    <property type="match status" value="2"/>
</dbReference>
<reference evidence="3 4" key="1">
    <citation type="submission" date="2024-04" db="EMBL/GenBank/DDBJ databases">
        <title>Tritrichomonas musculus Genome.</title>
        <authorList>
            <person name="Alves-Ferreira E."/>
            <person name="Grigg M."/>
            <person name="Lorenzi H."/>
            <person name="Galac M."/>
        </authorList>
    </citation>
    <scope>NUCLEOTIDE SEQUENCE [LARGE SCALE GENOMIC DNA]</scope>
    <source>
        <strain evidence="3 4">EAF2021</strain>
    </source>
</reference>
<feature type="coiled-coil region" evidence="1">
    <location>
        <begin position="507"/>
        <end position="534"/>
    </location>
</feature>